<dbReference type="KEGG" id="pde:Pden_3417"/>
<proteinExistence type="predicted"/>
<sequence>MRELVPVIAVLTLMATAAILPALLHRWRRRHWRRVVARIDAAYYAAPERTALPLIDVSFRDHGETRLVKGLLRHGTDVEDLVPGGPIRILVSPVDSRRCVIDE</sequence>
<dbReference type="GeneID" id="93453071"/>
<reference evidence="3" key="1">
    <citation type="submission" date="2006-12" db="EMBL/GenBank/DDBJ databases">
        <title>Complete sequence of chromosome 2 of Paracoccus denitrificans PD1222.</title>
        <authorList>
            <person name="Copeland A."/>
            <person name="Lucas S."/>
            <person name="Lapidus A."/>
            <person name="Barry K."/>
            <person name="Detter J.C."/>
            <person name="Glavina del Rio T."/>
            <person name="Hammon N."/>
            <person name="Israni S."/>
            <person name="Dalin E."/>
            <person name="Tice H."/>
            <person name="Pitluck S."/>
            <person name="Munk A.C."/>
            <person name="Brettin T."/>
            <person name="Bruce D."/>
            <person name="Han C."/>
            <person name="Tapia R."/>
            <person name="Gilna P."/>
            <person name="Schmutz J."/>
            <person name="Larimer F."/>
            <person name="Land M."/>
            <person name="Hauser L."/>
            <person name="Kyrpides N."/>
            <person name="Lykidis A."/>
            <person name="Spiro S."/>
            <person name="Richardson D.J."/>
            <person name="Moir J.W.B."/>
            <person name="Ferguson S.J."/>
            <person name="van Spanning R.J.M."/>
            <person name="Richardson P."/>
        </authorList>
    </citation>
    <scope>NUCLEOTIDE SEQUENCE [LARGE SCALE GENOMIC DNA]</scope>
    <source>
        <strain evidence="3">Pd 1222</strain>
    </source>
</reference>
<dbReference type="AlphaFoldDB" id="A1B7J4"/>
<dbReference type="EnsemblBacteria" id="ABL71488">
    <property type="protein sequence ID" value="ABL71488"/>
    <property type="gene ID" value="Pden_3417"/>
</dbReference>
<dbReference type="eggNOG" id="ENOG503147G">
    <property type="taxonomic scope" value="Bacteria"/>
</dbReference>
<dbReference type="RefSeq" id="WP_011749666.1">
    <property type="nucleotide sequence ID" value="NC_008687.1"/>
</dbReference>
<accession>A1B7J4</accession>
<evidence type="ECO:0008006" key="4">
    <source>
        <dbReference type="Google" id="ProtNLM"/>
    </source>
</evidence>
<gene>
    <name evidence="2" type="ordered locus">Pden_3417</name>
</gene>
<name>A1B7J4_PARDP</name>
<dbReference type="HOGENOM" id="CLU_2261039_0_0_5"/>
<protein>
    <recommendedName>
        <fullName evidence="4">DUF3592 domain-containing protein</fullName>
    </recommendedName>
</protein>
<dbReference type="OrthoDB" id="9938746at2"/>
<dbReference type="EMBL" id="CP000490">
    <property type="protein sequence ID" value="ABL71488.1"/>
    <property type="molecule type" value="Genomic_DNA"/>
</dbReference>
<keyword evidence="1" id="KW-0472">Membrane</keyword>
<keyword evidence="1" id="KW-1133">Transmembrane helix</keyword>
<keyword evidence="3" id="KW-1185">Reference proteome</keyword>
<feature type="transmembrane region" description="Helical" evidence="1">
    <location>
        <begin position="6"/>
        <end position="24"/>
    </location>
</feature>
<organism evidence="2 3">
    <name type="scientific">Paracoccus denitrificans (strain Pd 1222)</name>
    <dbReference type="NCBI Taxonomy" id="318586"/>
    <lineage>
        <taxon>Bacteria</taxon>
        <taxon>Pseudomonadati</taxon>
        <taxon>Pseudomonadota</taxon>
        <taxon>Alphaproteobacteria</taxon>
        <taxon>Rhodobacterales</taxon>
        <taxon>Paracoccaceae</taxon>
        <taxon>Paracoccus</taxon>
    </lineage>
</organism>
<evidence type="ECO:0000313" key="2">
    <source>
        <dbReference type="EMBL" id="ABL71488.1"/>
    </source>
</evidence>
<evidence type="ECO:0000256" key="1">
    <source>
        <dbReference type="SAM" id="Phobius"/>
    </source>
</evidence>
<dbReference type="STRING" id="318586.Pden_3417"/>
<dbReference type="Proteomes" id="UP000000361">
    <property type="component" value="Chromosome 2"/>
</dbReference>
<keyword evidence="1" id="KW-0812">Transmembrane</keyword>
<evidence type="ECO:0000313" key="3">
    <source>
        <dbReference type="Proteomes" id="UP000000361"/>
    </source>
</evidence>